<feature type="coiled-coil region" evidence="3">
    <location>
        <begin position="68"/>
        <end position="95"/>
    </location>
</feature>
<reference evidence="6" key="2">
    <citation type="journal article" date="2014" name="Nat. Commun.">
        <title>The cavefish genome reveals candidate genes for eye loss.</title>
        <authorList>
            <person name="McGaugh S.E."/>
            <person name="Gross J.B."/>
            <person name="Aken B."/>
            <person name="Blin M."/>
            <person name="Borowsky R."/>
            <person name="Chalopin D."/>
            <person name="Hinaux H."/>
            <person name="Jeffery W.R."/>
            <person name="Keene A."/>
            <person name="Ma L."/>
            <person name="Minx P."/>
            <person name="Murphy D."/>
            <person name="O'Quin K.E."/>
            <person name="Retaux S."/>
            <person name="Rohner N."/>
            <person name="Searle S.M."/>
            <person name="Stahl B.A."/>
            <person name="Tabin C."/>
            <person name="Volff J.N."/>
            <person name="Yoshizawa M."/>
            <person name="Warren W.C."/>
        </authorList>
    </citation>
    <scope>NUCLEOTIDE SEQUENCE [LARGE SCALE GENOMIC DNA]</scope>
    <source>
        <strain evidence="6">female</strain>
    </source>
</reference>
<dbReference type="AlphaFoldDB" id="A0A3B1JPZ6"/>
<organism evidence="5 6">
    <name type="scientific">Astyanax mexicanus</name>
    <name type="common">Blind cave fish</name>
    <name type="synonym">Astyanax fasciatus mexicanus</name>
    <dbReference type="NCBI Taxonomy" id="7994"/>
    <lineage>
        <taxon>Eukaryota</taxon>
        <taxon>Metazoa</taxon>
        <taxon>Chordata</taxon>
        <taxon>Craniata</taxon>
        <taxon>Vertebrata</taxon>
        <taxon>Euteleostomi</taxon>
        <taxon>Actinopterygii</taxon>
        <taxon>Neopterygii</taxon>
        <taxon>Teleostei</taxon>
        <taxon>Ostariophysi</taxon>
        <taxon>Characiformes</taxon>
        <taxon>Characoidei</taxon>
        <taxon>Acestrorhamphidae</taxon>
        <taxon>Acestrorhamphinae</taxon>
        <taxon>Astyanax</taxon>
    </lineage>
</organism>
<proteinExistence type="predicted"/>
<dbReference type="Gene3D" id="1.20.5.400">
    <property type="match status" value="1"/>
</dbReference>
<dbReference type="InterPro" id="IPR001304">
    <property type="entry name" value="C-type_lectin-like"/>
</dbReference>
<keyword evidence="3" id="KW-0175">Coiled coil</keyword>
<keyword evidence="2" id="KW-1015">Disulfide bond</keyword>
<evidence type="ECO:0000256" key="1">
    <source>
        <dbReference type="ARBA" id="ARBA00022734"/>
    </source>
</evidence>
<accession>A0A3B1JPZ6</accession>
<keyword evidence="6" id="KW-1185">Reference proteome</keyword>
<dbReference type="InterPro" id="IPR016186">
    <property type="entry name" value="C-type_lectin-like/link_sf"/>
</dbReference>
<dbReference type="InParanoid" id="A0A3B1JPZ6"/>
<dbReference type="Gene3D" id="3.10.100.10">
    <property type="entry name" value="Mannose-Binding Protein A, subunit A"/>
    <property type="match status" value="1"/>
</dbReference>
<dbReference type="GeneTree" id="ENSGT01020000230338"/>
<dbReference type="InterPro" id="IPR018378">
    <property type="entry name" value="C-type_lectin_CS"/>
</dbReference>
<evidence type="ECO:0000313" key="5">
    <source>
        <dbReference type="Ensembl" id="ENSAMXP00000044462.1"/>
    </source>
</evidence>
<dbReference type="CDD" id="cd03590">
    <property type="entry name" value="CLECT_DC-SIGN_like"/>
    <property type="match status" value="1"/>
</dbReference>
<dbReference type="SMART" id="SM00034">
    <property type="entry name" value="CLECT"/>
    <property type="match status" value="1"/>
</dbReference>
<dbReference type="SUPFAM" id="SSF56436">
    <property type="entry name" value="C-type lectin-like"/>
    <property type="match status" value="1"/>
</dbReference>
<dbReference type="Bgee" id="ENSAMXG00000033612">
    <property type="expression patterns" value="Expressed in testis and 9 other cell types or tissues"/>
</dbReference>
<protein>
    <recommendedName>
        <fullName evidence="4">C-type lectin domain-containing protein</fullName>
    </recommendedName>
</protein>
<reference evidence="6" key="1">
    <citation type="submission" date="2013-03" db="EMBL/GenBank/DDBJ databases">
        <authorList>
            <person name="Jeffery W."/>
            <person name="Warren W."/>
            <person name="Wilson R.K."/>
        </authorList>
    </citation>
    <scope>NUCLEOTIDE SEQUENCE</scope>
    <source>
        <strain evidence="6">female</strain>
    </source>
</reference>
<dbReference type="InterPro" id="IPR016187">
    <property type="entry name" value="CTDL_fold"/>
</dbReference>
<dbReference type="Proteomes" id="UP000018467">
    <property type="component" value="Unassembled WGS sequence"/>
</dbReference>
<sequence length="239" mass="27687">MPCGDGLLVTDRRIDKQADRETEFLELVSRTDMSENIYSNEMSIEELNRGDKVERVVEIYENQLQTSYTNLTAERDQLQTSNTNLTAERDQLQTRSKKYTLCVSKCIKGILQGWRIFNTSLYYVSSEMKSWTESRNDCKKRGSDPLMINSREEQVFINTLRKDQMVWIGLSDGETEGVWKWVDGSELITGFWRPGEPNSYGDEDCVITGYGSDPVKNWADFSCNNQFMWICERSLLSPK</sequence>
<dbReference type="GO" id="GO:0030246">
    <property type="term" value="F:carbohydrate binding"/>
    <property type="evidence" value="ECO:0007669"/>
    <property type="project" value="UniProtKB-KW"/>
</dbReference>
<evidence type="ECO:0000256" key="2">
    <source>
        <dbReference type="ARBA" id="ARBA00023157"/>
    </source>
</evidence>
<dbReference type="PROSITE" id="PS00615">
    <property type="entry name" value="C_TYPE_LECTIN_1"/>
    <property type="match status" value="1"/>
</dbReference>
<dbReference type="Pfam" id="PF00059">
    <property type="entry name" value="Lectin_C"/>
    <property type="match status" value="1"/>
</dbReference>
<dbReference type="PANTHER" id="PTHR22803">
    <property type="entry name" value="MANNOSE, PHOSPHOLIPASE, LECTIN RECEPTOR RELATED"/>
    <property type="match status" value="1"/>
</dbReference>
<evidence type="ECO:0000256" key="3">
    <source>
        <dbReference type="SAM" id="Coils"/>
    </source>
</evidence>
<dbReference type="InterPro" id="IPR050111">
    <property type="entry name" value="C-type_lectin/snaclec_domain"/>
</dbReference>
<dbReference type="PROSITE" id="PS50041">
    <property type="entry name" value="C_TYPE_LECTIN_2"/>
    <property type="match status" value="1"/>
</dbReference>
<reference evidence="5" key="3">
    <citation type="submission" date="2025-08" db="UniProtKB">
        <authorList>
            <consortium name="Ensembl"/>
        </authorList>
    </citation>
    <scope>IDENTIFICATION</scope>
</reference>
<keyword evidence="1" id="KW-0430">Lectin</keyword>
<name>A0A3B1JPZ6_ASTMX</name>
<reference evidence="5" key="4">
    <citation type="submission" date="2025-09" db="UniProtKB">
        <authorList>
            <consortium name="Ensembl"/>
        </authorList>
    </citation>
    <scope>IDENTIFICATION</scope>
</reference>
<dbReference type="InterPro" id="IPR033989">
    <property type="entry name" value="CD209-like_CTLD"/>
</dbReference>
<dbReference type="Ensembl" id="ENSAMXT00000054978.1">
    <property type="protein sequence ID" value="ENSAMXP00000044462.1"/>
    <property type="gene ID" value="ENSAMXG00000033612.1"/>
</dbReference>
<evidence type="ECO:0000313" key="6">
    <source>
        <dbReference type="Proteomes" id="UP000018467"/>
    </source>
</evidence>
<evidence type="ECO:0000259" key="4">
    <source>
        <dbReference type="PROSITE" id="PS50041"/>
    </source>
</evidence>
<feature type="domain" description="C-type lectin" evidence="4">
    <location>
        <begin position="117"/>
        <end position="232"/>
    </location>
</feature>